<dbReference type="InterPro" id="IPR031107">
    <property type="entry name" value="Small_HSP"/>
</dbReference>
<dbReference type="KEGG" id="slp:Slip_1384"/>
<comment type="similarity">
    <text evidence="1 2">Belongs to the small heat shock protein (HSP20) family.</text>
</comment>
<proteinExistence type="inferred from homology"/>
<dbReference type="PANTHER" id="PTHR11527">
    <property type="entry name" value="HEAT-SHOCK PROTEIN 20 FAMILY MEMBER"/>
    <property type="match status" value="1"/>
</dbReference>
<sequence length="141" mass="16597">MSLMRWSPFRENLPWRNLAMELENMFDFPRTTQLPRIDMYETDNEIVVSAEIPGVESKDDIDVSITDNQLSLSGEIKRTRDISDHGIHRSERYFGRFYRTVPLPHYISTEGSTASYRNGILEVRIPKTKEYRSRAKKLQIQ</sequence>
<dbReference type="eggNOG" id="COG0071">
    <property type="taxonomic scope" value="Bacteria"/>
</dbReference>
<evidence type="ECO:0000313" key="5">
    <source>
        <dbReference type="EMBL" id="ADI02147.1"/>
    </source>
</evidence>
<feature type="domain" description="CS" evidence="4">
    <location>
        <begin position="32"/>
        <end position="139"/>
    </location>
</feature>
<dbReference type="OrthoDB" id="9811615at2"/>
<dbReference type="Gene3D" id="2.60.40.790">
    <property type="match status" value="1"/>
</dbReference>
<organism evidence="5 6">
    <name type="scientific">Syntrophothermus lipocalidus (strain DSM 12680 / TGB-C1)</name>
    <dbReference type="NCBI Taxonomy" id="643648"/>
    <lineage>
        <taxon>Bacteria</taxon>
        <taxon>Bacillati</taxon>
        <taxon>Bacillota</taxon>
        <taxon>Clostridia</taxon>
        <taxon>Eubacteriales</taxon>
        <taxon>Syntrophomonadaceae</taxon>
        <taxon>Syntrophothermus</taxon>
    </lineage>
</organism>
<dbReference type="AlphaFoldDB" id="D7CN62"/>
<dbReference type="PROSITE" id="PS51203">
    <property type="entry name" value="CS"/>
    <property type="match status" value="1"/>
</dbReference>
<evidence type="ECO:0000256" key="2">
    <source>
        <dbReference type="RuleBase" id="RU003616"/>
    </source>
</evidence>
<evidence type="ECO:0000313" key="6">
    <source>
        <dbReference type="Proteomes" id="UP000000378"/>
    </source>
</evidence>
<name>D7CN62_SYNLT</name>
<gene>
    <name evidence="5" type="ordered locus">Slip_1384</name>
</gene>
<dbReference type="EMBL" id="CP002048">
    <property type="protein sequence ID" value="ADI02147.1"/>
    <property type="molecule type" value="Genomic_DNA"/>
</dbReference>
<dbReference type="InterPro" id="IPR008978">
    <property type="entry name" value="HSP20-like_chaperone"/>
</dbReference>
<dbReference type="Pfam" id="PF00011">
    <property type="entry name" value="HSP20"/>
    <property type="match status" value="1"/>
</dbReference>
<evidence type="ECO:0000259" key="3">
    <source>
        <dbReference type="PROSITE" id="PS01031"/>
    </source>
</evidence>
<dbReference type="HOGENOM" id="CLU_046737_12_3_9"/>
<accession>D7CN62</accession>
<dbReference type="Proteomes" id="UP000000378">
    <property type="component" value="Chromosome"/>
</dbReference>
<feature type="domain" description="SHSP" evidence="3">
    <location>
        <begin position="28"/>
        <end position="141"/>
    </location>
</feature>
<dbReference type="PROSITE" id="PS01031">
    <property type="entry name" value="SHSP"/>
    <property type="match status" value="1"/>
</dbReference>
<protein>
    <submittedName>
        <fullName evidence="5">Heat shock protein Hsp20</fullName>
    </submittedName>
</protein>
<keyword evidence="6" id="KW-1185">Reference proteome</keyword>
<reference evidence="6" key="1">
    <citation type="journal article" date="2010" name="Stand. Genomic Sci.">
        <title>Complete genome sequence of Syntrophothermus lipocalidus type strain (TGB-C1T).</title>
        <authorList>
            <consortium name="US DOE Joint Genome Institute (JGI-PGF)"/>
            <person name="Djao O."/>
            <person name="Zhang X."/>
            <person name="Lucas S."/>
            <person name="Lapidus A."/>
            <person name="Glavina Del Rio T."/>
            <person name="Nolan M."/>
            <person name="Tice H."/>
            <person name="Cheng J."/>
            <person name="Han C."/>
            <person name="Tapia R."/>
            <person name="Goodwin L."/>
            <person name="Pitluck S."/>
            <person name="Liolios K."/>
            <person name="Ivanova N."/>
            <person name="Mavromatis K."/>
            <person name="Mikhailova N."/>
            <person name="Ovchinnikova G."/>
            <person name="Pati A."/>
            <person name="Brambilla E."/>
            <person name="Chen A."/>
            <person name="Palaniappan K."/>
            <person name="Land M."/>
            <person name="Hauser L."/>
            <person name="Chang Y."/>
            <person name="Jeffries C."/>
            <person name="Rohde M."/>
            <person name="Sikorski J."/>
            <person name="Spring S."/>
            <person name="Goker M."/>
            <person name="Detter J."/>
            <person name="Woyke T."/>
            <person name="Bristow J."/>
            <person name="Eisen J."/>
            <person name="Markowitz V."/>
            <person name="Hugenholtz P."/>
            <person name="Kyrpides N."/>
            <person name="Klenk H."/>
        </authorList>
    </citation>
    <scope>NUCLEOTIDE SEQUENCE [LARGE SCALE GENOMIC DNA]</scope>
    <source>
        <strain evidence="6">DSM 12680 / TGB-C1</strain>
    </source>
</reference>
<evidence type="ECO:0000259" key="4">
    <source>
        <dbReference type="PROSITE" id="PS51203"/>
    </source>
</evidence>
<reference evidence="5 6" key="2">
    <citation type="journal article" date="2010" name="Stand. Genomic Sci.">
        <title>Complete genome sequence of Syntrophothermus lipocalidus type strain (TGB-C1).</title>
        <authorList>
            <person name="Djao O.D."/>
            <person name="Zhang X."/>
            <person name="Lucas S."/>
            <person name="Lapidus A."/>
            <person name="Del Rio T.G."/>
            <person name="Nolan M."/>
            <person name="Tice H."/>
            <person name="Cheng J.F."/>
            <person name="Han C."/>
            <person name="Tapia R."/>
            <person name="Goodwin L."/>
            <person name="Pitluck S."/>
            <person name="Liolios K."/>
            <person name="Ivanova N."/>
            <person name="Mavromatis K."/>
            <person name="Mikhailova N."/>
            <person name="Ovchinnikova G."/>
            <person name="Pati A."/>
            <person name="Brambilla E."/>
            <person name="Chen A."/>
            <person name="Palaniappan K."/>
            <person name="Land M."/>
            <person name="Hauser L."/>
            <person name="Chang Y.J."/>
            <person name="Jeffries C.D."/>
            <person name="Rohde M."/>
            <person name="Sikorski J."/>
            <person name="Spring S."/>
            <person name="Goker M."/>
            <person name="Detter J.C."/>
            <person name="Woyke T."/>
            <person name="Bristow J."/>
            <person name="Eisen J.A."/>
            <person name="Markowitz V."/>
            <person name="Hugenholtz P."/>
            <person name="Kyrpides N.C."/>
            <person name="Klenk H.P."/>
        </authorList>
    </citation>
    <scope>NUCLEOTIDE SEQUENCE [LARGE SCALE GENOMIC DNA]</scope>
    <source>
        <strain evidence="6">DSM 12680 / TGB-C1</strain>
    </source>
</reference>
<dbReference type="InterPro" id="IPR007052">
    <property type="entry name" value="CS_dom"/>
</dbReference>
<dbReference type="SUPFAM" id="SSF49764">
    <property type="entry name" value="HSP20-like chaperones"/>
    <property type="match status" value="1"/>
</dbReference>
<dbReference type="STRING" id="643648.Slip_1384"/>
<keyword evidence="5" id="KW-0346">Stress response</keyword>
<dbReference type="CDD" id="cd06464">
    <property type="entry name" value="ACD_sHsps-like"/>
    <property type="match status" value="1"/>
</dbReference>
<dbReference type="InterPro" id="IPR002068">
    <property type="entry name" value="A-crystallin/Hsp20_dom"/>
</dbReference>
<evidence type="ECO:0000256" key="1">
    <source>
        <dbReference type="PROSITE-ProRule" id="PRU00285"/>
    </source>
</evidence>